<comment type="caution">
    <text evidence="1">The sequence shown here is derived from an EMBL/GenBank/DDBJ whole genome shotgun (WGS) entry which is preliminary data.</text>
</comment>
<reference evidence="1 2" key="1">
    <citation type="journal article" date="2011" name="PLoS Pathog.">
        <title>Dynamic evolution of pathogenicity revealed by sequencing and comparative genomics of 19 Pseudomonas syringae isolates.</title>
        <authorList>
            <person name="Baltrus D.A."/>
            <person name="Nishimura M.T."/>
            <person name="Romanchuk A."/>
            <person name="Chang J.H."/>
            <person name="Mukhtar M.S."/>
            <person name="Cherkis K."/>
            <person name="Roach J."/>
            <person name="Grant S.R."/>
            <person name="Jones C.D."/>
            <person name="Dangl J.L."/>
        </authorList>
    </citation>
    <scope>NUCLEOTIDE SEQUENCE [LARGE SCALE GENOMIC DNA]</scope>
    <source>
        <strain evidence="1 2">1704B</strain>
    </source>
</reference>
<gene>
    <name evidence="1" type="ORF">PSYPI_26854</name>
</gene>
<dbReference type="InterPro" id="IPR008822">
    <property type="entry name" value="Endonuclease_RusA-like"/>
</dbReference>
<evidence type="ECO:0000313" key="2">
    <source>
        <dbReference type="Proteomes" id="UP000004986"/>
    </source>
</evidence>
<accession>F3GF80</accession>
<dbReference type="GO" id="GO:0000287">
    <property type="term" value="F:magnesium ion binding"/>
    <property type="evidence" value="ECO:0007669"/>
    <property type="project" value="InterPro"/>
</dbReference>
<dbReference type="GO" id="GO:0006281">
    <property type="term" value="P:DNA repair"/>
    <property type="evidence" value="ECO:0007669"/>
    <property type="project" value="InterPro"/>
</dbReference>
<dbReference type="InterPro" id="IPR036614">
    <property type="entry name" value="RusA-like_sf"/>
</dbReference>
<organism evidence="1 2">
    <name type="scientific">Pseudomonas syringae pv. pisi str. 1704B</name>
    <dbReference type="NCBI Taxonomy" id="629263"/>
    <lineage>
        <taxon>Bacteria</taxon>
        <taxon>Pseudomonadati</taxon>
        <taxon>Pseudomonadota</taxon>
        <taxon>Gammaproteobacteria</taxon>
        <taxon>Pseudomonadales</taxon>
        <taxon>Pseudomonadaceae</taxon>
        <taxon>Pseudomonas</taxon>
        <taxon>Pseudomonas syringae</taxon>
    </lineage>
</organism>
<dbReference type="Gene3D" id="3.30.1330.70">
    <property type="entry name" value="Holliday junction resolvase RusA"/>
    <property type="match status" value="1"/>
</dbReference>
<dbReference type="Pfam" id="PF05866">
    <property type="entry name" value="RusA"/>
    <property type="match status" value="1"/>
</dbReference>
<name>F3GF80_PSESJ</name>
<proteinExistence type="predicted"/>
<dbReference type="GO" id="GO:0006310">
    <property type="term" value="P:DNA recombination"/>
    <property type="evidence" value="ECO:0007669"/>
    <property type="project" value="InterPro"/>
</dbReference>
<dbReference type="HOGENOM" id="CLU_148555_0_0_6"/>
<protein>
    <submittedName>
        <fullName evidence="1">Uncharacterized protein</fullName>
    </submittedName>
</protein>
<dbReference type="EMBL" id="AEAI01001369">
    <property type="protein sequence ID" value="EGH45730.1"/>
    <property type="molecule type" value="Genomic_DNA"/>
</dbReference>
<keyword evidence="2" id="KW-1185">Reference proteome</keyword>
<dbReference type="Proteomes" id="UP000004986">
    <property type="component" value="Unassembled WGS sequence"/>
</dbReference>
<dbReference type="SUPFAM" id="SSF103084">
    <property type="entry name" value="Holliday junction resolvase RusA"/>
    <property type="match status" value="1"/>
</dbReference>
<dbReference type="BioCyc" id="PSYR629263:G11X0-4790-MONOMER"/>
<evidence type="ECO:0000313" key="1">
    <source>
        <dbReference type="EMBL" id="EGH45730.1"/>
    </source>
</evidence>
<sequence>MNAMTIPIEFTVLGNPSSVNSTSGKKAAWKTLVEAAAKGAVALHYPGKAKSIAALTVKVFYFPINQQYIDIDNGLKHTIDGLATAIFENDKAVTRIITERFPPVPKASLLVPIGFAREISNALMIANGAGNSATGAPLPKQHATAVKVEPYVDSNGKFW</sequence>
<dbReference type="AlphaFoldDB" id="F3GF80"/>